<dbReference type="PANTHER" id="PTHR36966">
    <property type="entry name" value="REP-ASSOCIATED TYROSINE TRANSPOSASE"/>
    <property type="match status" value="1"/>
</dbReference>
<evidence type="ECO:0000313" key="3">
    <source>
        <dbReference type="Proteomes" id="UP000248079"/>
    </source>
</evidence>
<dbReference type="EMBL" id="QFLI01000017">
    <property type="protein sequence ID" value="PXX95165.1"/>
    <property type="molecule type" value="Genomic_DNA"/>
</dbReference>
<evidence type="ECO:0000259" key="1">
    <source>
        <dbReference type="SMART" id="SM01321"/>
    </source>
</evidence>
<dbReference type="GO" id="GO:0043565">
    <property type="term" value="F:sequence-specific DNA binding"/>
    <property type="evidence" value="ECO:0007669"/>
    <property type="project" value="TreeGrafter"/>
</dbReference>
<dbReference type="Gene3D" id="3.30.70.1290">
    <property type="entry name" value="Transposase IS200-like"/>
    <property type="match status" value="1"/>
</dbReference>
<protein>
    <submittedName>
        <fullName evidence="2">Transposase</fullName>
    </submittedName>
</protein>
<dbReference type="InterPro" id="IPR052715">
    <property type="entry name" value="RAYT_transposase"/>
</dbReference>
<dbReference type="InterPro" id="IPR036515">
    <property type="entry name" value="Transposase_17_sf"/>
</dbReference>
<dbReference type="AlphaFoldDB" id="A0A2V3ZR21"/>
<dbReference type="Proteomes" id="UP000248079">
    <property type="component" value="Unassembled WGS sequence"/>
</dbReference>
<dbReference type="GO" id="GO:0004803">
    <property type="term" value="F:transposase activity"/>
    <property type="evidence" value="ECO:0007669"/>
    <property type="project" value="InterPro"/>
</dbReference>
<proteinExistence type="predicted"/>
<dbReference type="SUPFAM" id="SSF143422">
    <property type="entry name" value="Transposase IS200-like"/>
    <property type="match status" value="1"/>
</dbReference>
<dbReference type="InterPro" id="IPR002686">
    <property type="entry name" value="Transposase_17"/>
</dbReference>
<dbReference type="RefSeq" id="WP_110363965.1">
    <property type="nucleotide sequence ID" value="NZ_QFLI01000017.1"/>
</dbReference>
<reference evidence="2 3" key="1">
    <citation type="submission" date="2018-05" db="EMBL/GenBank/DDBJ databases">
        <title>Marinifilum breve JC075T sp. nov., a marine bacterium isolated from Yongle Blue Hole in the South China Sea.</title>
        <authorList>
            <person name="Fu T."/>
        </authorList>
    </citation>
    <scope>NUCLEOTIDE SEQUENCE [LARGE SCALE GENOMIC DNA]</scope>
    <source>
        <strain evidence="2 3">JC075</strain>
    </source>
</reference>
<comment type="caution">
    <text evidence="2">The sequence shown here is derived from an EMBL/GenBank/DDBJ whole genome shotgun (WGS) entry which is preliminary data.</text>
</comment>
<dbReference type="GO" id="GO:0006313">
    <property type="term" value="P:DNA transposition"/>
    <property type="evidence" value="ECO:0007669"/>
    <property type="project" value="InterPro"/>
</dbReference>
<dbReference type="OrthoDB" id="9788881at2"/>
<dbReference type="Pfam" id="PF01797">
    <property type="entry name" value="Y1_Tnp"/>
    <property type="match status" value="1"/>
</dbReference>
<keyword evidence="3" id="KW-1185">Reference proteome</keyword>
<sequence>MSRKYKFNNKEGLYFVSFATVYWIDVFVREQYFSVIVESLKYCCKKKGMCLFAYCIMPSHLHFIFNDGDSNPGKLLKEFKVYSSKQIQKMIEENPQESRKEWLLWMMKRAGKKNSNITHGQFWQQNNHPIELWSNKVITEKLNYIHNNPIEAGFVEEAHHWKYSSAKNYAGEKGQVQVVLL</sequence>
<gene>
    <name evidence="2" type="ORF">DF185_22565</name>
</gene>
<evidence type="ECO:0000313" key="2">
    <source>
        <dbReference type="EMBL" id="PXX95165.1"/>
    </source>
</evidence>
<organism evidence="2 3">
    <name type="scientific">Marinifilum breve</name>
    <dbReference type="NCBI Taxonomy" id="2184082"/>
    <lineage>
        <taxon>Bacteria</taxon>
        <taxon>Pseudomonadati</taxon>
        <taxon>Bacteroidota</taxon>
        <taxon>Bacteroidia</taxon>
        <taxon>Marinilabiliales</taxon>
        <taxon>Marinifilaceae</taxon>
    </lineage>
</organism>
<accession>A0A2V3ZR21</accession>
<dbReference type="PANTHER" id="PTHR36966:SF1">
    <property type="entry name" value="REP-ASSOCIATED TYROSINE TRANSPOSASE"/>
    <property type="match status" value="1"/>
</dbReference>
<dbReference type="SMART" id="SM01321">
    <property type="entry name" value="Y1_Tnp"/>
    <property type="match status" value="1"/>
</dbReference>
<feature type="domain" description="Transposase IS200-like" evidence="1">
    <location>
        <begin position="10"/>
        <end position="148"/>
    </location>
</feature>
<name>A0A2V3ZR21_9BACT</name>
<dbReference type="NCBIfam" id="NF047646">
    <property type="entry name" value="REP_Tyr_transpos"/>
    <property type="match status" value="1"/>
</dbReference>